<sequence>MCKTYDKESLYLQNNGGSLDLSTRPQFFGLHNAVDWKNNTLTLVKGCLIMTYLQALDFDHPIFDHLLIDSFSISFWYGTVLNPTALRKFSQHCNTEATTSFYADDDTIFGISLPLVCDIFKNVKTLSLRSSDYAYNRWIQDILRSKKLDLKEFGIGGRFDKLFSFEPDEISQLFQAQNSEFRLILYCLDPPADAVMLIRQKLGTYFKEFQYERSGHIDGVLHIQLGDMNNTTRMWFQVVPETSRVLDNMYYRSV</sequence>
<evidence type="ECO:0000313" key="1">
    <source>
        <dbReference type="Proteomes" id="UP000492821"/>
    </source>
</evidence>
<proteinExistence type="predicted"/>
<reference evidence="1" key="1">
    <citation type="journal article" date="2013" name="Genetics">
        <title>The draft genome and transcriptome of Panagrellus redivivus are shaped by the harsh demands of a free-living lifestyle.</title>
        <authorList>
            <person name="Srinivasan J."/>
            <person name="Dillman A.R."/>
            <person name="Macchietto M.G."/>
            <person name="Heikkinen L."/>
            <person name="Lakso M."/>
            <person name="Fracchia K.M."/>
            <person name="Antoshechkin I."/>
            <person name="Mortazavi A."/>
            <person name="Wong G."/>
            <person name="Sternberg P.W."/>
        </authorList>
    </citation>
    <scope>NUCLEOTIDE SEQUENCE [LARGE SCALE GENOMIC DNA]</scope>
    <source>
        <strain evidence="1">MT8872</strain>
    </source>
</reference>
<accession>A0A7E4V332</accession>
<organism evidence="1 2">
    <name type="scientific">Panagrellus redivivus</name>
    <name type="common">Microworm</name>
    <dbReference type="NCBI Taxonomy" id="6233"/>
    <lineage>
        <taxon>Eukaryota</taxon>
        <taxon>Metazoa</taxon>
        <taxon>Ecdysozoa</taxon>
        <taxon>Nematoda</taxon>
        <taxon>Chromadorea</taxon>
        <taxon>Rhabditida</taxon>
        <taxon>Tylenchina</taxon>
        <taxon>Panagrolaimomorpha</taxon>
        <taxon>Panagrolaimoidea</taxon>
        <taxon>Panagrolaimidae</taxon>
        <taxon>Panagrellus</taxon>
    </lineage>
</organism>
<dbReference type="WBParaSite" id="Pan_g15579.t1">
    <property type="protein sequence ID" value="Pan_g15579.t1"/>
    <property type="gene ID" value="Pan_g15579"/>
</dbReference>
<dbReference type="Proteomes" id="UP000492821">
    <property type="component" value="Unassembled WGS sequence"/>
</dbReference>
<evidence type="ECO:0000313" key="2">
    <source>
        <dbReference type="WBParaSite" id="Pan_g15579.t1"/>
    </source>
</evidence>
<name>A0A7E4V332_PANRE</name>
<protein>
    <submittedName>
        <fullName evidence="2">F-box associated domain-containing protein</fullName>
    </submittedName>
</protein>
<reference evidence="2" key="2">
    <citation type="submission" date="2020-10" db="UniProtKB">
        <authorList>
            <consortium name="WormBaseParasite"/>
        </authorList>
    </citation>
    <scope>IDENTIFICATION</scope>
</reference>
<keyword evidence="1" id="KW-1185">Reference proteome</keyword>
<dbReference type="AlphaFoldDB" id="A0A7E4V332"/>